<keyword evidence="3" id="KW-0813">Transport</keyword>
<dbReference type="PANTHER" id="PTHR30026">
    <property type="entry name" value="OUTER MEMBRANE PROTEIN TOLC"/>
    <property type="match status" value="1"/>
</dbReference>
<evidence type="ECO:0000256" key="3">
    <source>
        <dbReference type="ARBA" id="ARBA00022448"/>
    </source>
</evidence>
<sequence length="469" mass="51392">MNKRLLPGLMAALAAQHVPAMNLVETYEKALTYDSGIAESRATLQAEQAGIDVSRANLLPRLNAFGDARHTDIDPDNASGDSYKTFSYGVELTQPMFRADAWFDFETSQIRSEAARARYNLAQQQLILDVAEGYFNVLRAADALTTAQATETAIGRQYEQAQERFDVGLIAITEVYEARASYDDSKSRRIAAESDLDIAREDLARLTGEYTEQLDNLRQEFPLARPAPANPTEWEKIALGQNWEIQTALLELDTSKSTLESRKAGHYPTLDLNASYGETDINGLGPGGTGSTAGSGGATRSGNGTTTEGVIRLTLNVPLYLGGGTQAGVRQQRSLVTVADQALNTVRRDVRVNTRSLFRQVNTNIESASALEQTIISRRSALDATRAGYEVGTRNIVEVLDAERDYYEALQNYANARYDYVLNTLNLKQSAGTLSPQDLMNLNRWLSASAPGIEALAEDDETIDDPTRN</sequence>
<feature type="region of interest" description="Disordered" evidence="9">
    <location>
        <begin position="284"/>
        <end position="305"/>
    </location>
</feature>
<dbReference type="RefSeq" id="WP_285392760.1">
    <property type="nucleotide sequence ID" value="NZ_JASSVS010000012.1"/>
</dbReference>
<dbReference type="Pfam" id="PF02321">
    <property type="entry name" value="OEP"/>
    <property type="match status" value="2"/>
</dbReference>
<dbReference type="InterPro" id="IPR003423">
    <property type="entry name" value="OMP_efflux"/>
</dbReference>
<keyword evidence="7" id="KW-0998">Cell outer membrane</keyword>
<keyword evidence="11" id="KW-1185">Reference proteome</keyword>
<keyword evidence="6" id="KW-0472">Membrane</keyword>
<evidence type="ECO:0000256" key="1">
    <source>
        <dbReference type="ARBA" id="ARBA00004442"/>
    </source>
</evidence>
<comment type="similarity">
    <text evidence="2">Belongs to the outer membrane factor (OMF) (TC 1.B.17) family.</text>
</comment>
<organism evidence="10 11">
    <name type="scientific">Marinobacter azerbaijanicus</name>
    <dbReference type="NCBI Taxonomy" id="3050455"/>
    <lineage>
        <taxon>Bacteria</taxon>
        <taxon>Pseudomonadati</taxon>
        <taxon>Pseudomonadota</taxon>
        <taxon>Gammaproteobacteria</taxon>
        <taxon>Pseudomonadales</taxon>
        <taxon>Marinobacteraceae</taxon>
        <taxon>Marinobacter</taxon>
    </lineage>
</organism>
<evidence type="ECO:0000256" key="6">
    <source>
        <dbReference type="ARBA" id="ARBA00023136"/>
    </source>
</evidence>
<gene>
    <name evidence="10" type="ORF">QPM17_18690</name>
</gene>
<feature type="compositionally biased region" description="Gly residues" evidence="9">
    <location>
        <begin position="284"/>
        <end position="299"/>
    </location>
</feature>
<evidence type="ECO:0000313" key="11">
    <source>
        <dbReference type="Proteomes" id="UP001227964"/>
    </source>
</evidence>
<dbReference type="EMBL" id="JASSVS010000012">
    <property type="protein sequence ID" value="MDL0433173.1"/>
    <property type="molecule type" value="Genomic_DNA"/>
</dbReference>
<evidence type="ECO:0000256" key="2">
    <source>
        <dbReference type="ARBA" id="ARBA00007613"/>
    </source>
</evidence>
<keyword evidence="5" id="KW-0812">Transmembrane</keyword>
<evidence type="ECO:0000256" key="8">
    <source>
        <dbReference type="SAM" id="Coils"/>
    </source>
</evidence>
<proteinExistence type="inferred from homology"/>
<dbReference type="Gene3D" id="1.20.1600.10">
    <property type="entry name" value="Outer membrane efflux proteins (OEP)"/>
    <property type="match status" value="1"/>
</dbReference>
<dbReference type="PANTHER" id="PTHR30026:SF20">
    <property type="entry name" value="OUTER MEMBRANE PROTEIN TOLC"/>
    <property type="match status" value="1"/>
</dbReference>
<evidence type="ECO:0000313" key="10">
    <source>
        <dbReference type="EMBL" id="MDL0433173.1"/>
    </source>
</evidence>
<reference evidence="10 11" key="1">
    <citation type="submission" date="2023-06" db="EMBL/GenBank/DDBJ databases">
        <title>Marinobacter azerbaijanicus a moderately halophilic, isolated from Urmia Lake in Azerbaijan region of Iran.</title>
        <authorList>
            <person name="Sanchez-Porro C."/>
            <person name="Aghdam E.M."/>
            <person name="Saheb S.M."/>
            <person name="Tarhriz V."/>
            <person name="Kazemi E."/>
            <person name="Ammozegar M.A."/>
            <person name="Ventosa A."/>
            <person name="Hejazi M.S."/>
        </authorList>
    </citation>
    <scope>NUCLEOTIDE SEQUENCE [LARGE SCALE GENOMIC DNA]</scope>
    <source>
        <strain evidence="10 11">TBZ242</strain>
    </source>
</reference>
<dbReference type="Proteomes" id="UP001227964">
    <property type="component" value="Unassembled WGS sequence"/>
</dbReference>
<evidence type="ECO:0000256" key="4">
    <source>
        <dbReference type="ARBA" id="ARBA00022452"/>
    </source>
</evidence>
<dbReference type="InterPro" id="IPR051906">
    <property type="entry name" value="TolC-like"/>
</dbReference>
<feature type="coiled-coil region" evidence="8">
    <location>
        <begin position="189"/>
        <end position="220"/>
    </location>
</feature>
<comment type="caution">
    <text evidence="10">The sequence shown here is derived from an EMBL/GenBank/DDBJ whole genome shotgun (WGS) entry which is preliminary data.</text>
</comment>
<dbReference type="InterPro" id="IPR010130">
    <property type="entry name" value="T1SS_OMP_TolC"/>
</dbReference>
<comment type="subcellular location">
    <subcellularLocation>
        <location evidence="1">Cell outer membrane</location>
    </subcellularLocation>
</comment>
<dbReference type="NCBIfam" id="TIGR01844">
    <property type="entry name" value="type_I_sec_TolC"/>
    <property type="match status" value="1"/>
</dbReference>
<keyword evidence="4" id="KW-1134">Transmembrane beta strand</keyword>
<evidence type="ECO:0000256" key="5">
    <source>
        <dbReference type="ARBA" id="ARBA00022692"/>
    </source>
</evidence>
<accession>A0ABT7IJ45</accession>
<evidence type="ECO:0000256" key="7">
    <source>
        <dbReference type="ARBA" id="ARBA00023237"/>
    </source>
</evidence>
<name>A0ABT7IJ45_9GAMM</name>
<protein>
    <submittedName>
        <fullName evidence="10">TolC family outer membrane protein</fullName>
    </submittedName>
</protein>
<dbReference type="SUPFAM" id="SSF56954">
    <property type="entry name" value="Outer membrane efflux proteins (OEP)"/>
    <property type="match status" value="1"/>
</dbReference>
<keyword evidence="8" id="KW-0175">Coiled coil</keyword>
<evidence type="ECO:0000256" key="9">
    <source>
        <dbReference type="SAM" id="MobiDB-lite"/>
    </source>
</evidence>